<sequence length="1000" mass="111249">MVDTEMTDAEREQARAQQGQGTPPASASGSGSGVNSDVMAAINKLGELGFAVKSLAEKVSAPTVPVGGSQDTGLANVKNFWSRPPLFAGENPEKEDVRTWLRLVGRMVAPLTNSSQGKADFVAGCLRGNAQSLYETRLEHLKPSFEELSAFLIKEFAEKNPEHHARLRLKHLRMKEGNLSAFKAEFTRNLSLCEKKPVHDADAIEYFYAGLTPELQNLLLMDPLTKEWWADLNTLMDAATLLYSQRGIKGKAVPASPVAAMYNADCVGAKFQDDKPARGAAAVWGNTAGHANTGRAAATFKKGKHTRRGQKRSSAGPAASVASDGPPPKKKTLACWVCSGPHVAKQCPNKHPDRCQVRVLADTGCYAGNLLDSSMARRLGLAIQRPQQHQRVRLADNSIVPLEGTPMYRLSQAELAEVRRQLDEFLAKGHIEPSTSPYGSPVLFVQKKDGSLWMCLDFRALNKLTVKNRYPIPRIDDLLDQLRGARVFSSLDLQSGYHQIRISEEDIPKTAFRTPFGHYQFKVLCFGLTNAPATFQHAMNSAFRDCLGKFVLVYLDDILVYSRNEAEHLVHLEHVLQILRKEQYYAKTKKCEFLKAELPFLGHVVSAAGVCVDPQKVAVVRDWPVPTSVLEVRSFLGLANYFRKFMQGYAAISAPLSDLTKKHALFVWTEECQTAFEKVKESLINAPVLKQPDFSKPFEVIADASDKGVWPALPGLEGMPSPKKFIAEEVHDSIYSGHFGVAKTKKTAQRLFWWPSMLHDVKAHVTTCEDFAAIFRDQVWKHHGLCQDMVSDRDPRFTSRFWSEVCAKVPSAEHFTKTFSTSIGEAKKALLAAQSRQRALKSRRHVEYAVGDDKYVPPTGGRRKRAPPPTVLDSGELEWDVEAILYRRERKHRGKGHGKTAYEYFVKWKGYGMEEATWEPAENLNNCQEKLQEFKAIHGDAPAPPQPAPGLDERTRGNTDARSTAGAGSEAEELPGKRRRKRMNKEGAANLRRSARLRQG</sequence>
<dbReference type="SUPFAM" id="SSF56672">
    <property type="entry name" value="DNA/RNA polymerases"/>
    <property type="match status" value="1"/>
</dbReference>
<evidence type="ECO:0000256" key="2">
    <source>
        <dbReference type="ARBA" id="ARBA00023242"/>
    </source>
</evidence>
<evidence type="ECO:0000256" key="3">
    <source>
        <dbReference type="ARBA" id="ARBA00023268"/>
    </source>
</evidence>
<dbReference type="InterPro" id="IPR050951">
    <property type="entry name" value="Retrovirus_Pol_polyprotein"/>
</dbReference>
<dbReference type="InterPro" id="IPR041588">
    <property type="entry name" value="Integrase_H2C2"/>
</dbReference>
<comment type="caution">
    <text evidence="7">The sequence shown here is derived from an EMBL/GenBank/DDBJ whole genome shotgun (WGS) entry which is preliminary data.</text>
</comment>
<feature type="domain" description="Reverse transcriptase" evidence="6">
    <location>
        <begin position="426"/>
        <end position="605"/>
    </location>
</feature>
<gene>
    <name evidence="7" type="primary">g4718</name>
    <name evidence="7" type="ORF">VP750_LOCUS4023</name>
</gene>
<dbReference type="Pfam" id="PF17921">
    <property type="entry name" value="Integrase_H2C2"/>
    <property type="match status" value="1"/>
</dbReference>
<proteinExistence type="predicted"/>
<dbReference type="EMBL" id="CAXHTA020000007">
    <property type="protein sequence ID" value="CAL5222364.1"/>
    <property type="molecule type" value="Genomic_DNA"/>
</dbReference>
<feature type="region of interest" description="Disordered" evidence="4">
    <location>
        <begin position="1"/>
        <end position="33"/>
    </location>
</feature>
<dbReference type="InterPro" id="IPR041577">
    <property type="entry name" value="RT_RNaseH_2"/>
</dbReference>
<dbReference type="InterPro" id="IPR005162">
    <property type="entry name" value="Retrotrans_gag_dom"/>
</dbReference>
<feature type="compositionally biased region" description="Basic residues" evidence="4">
    <location>
        <begin position="301"/>
        <end position="311"/>
    </location>
</feature>
<dbReference type="SMART" id="SM00298">
    <property type="entry name" value="CHROMO"/>
    <property type="match status" value="1"/>
</dbReference>
<feature type="compositionally biased region" description="Low complexity" evidence="4">
    <location>
        <begin position="15"/>
        <end position="29"/>
    </location>
</feature>
<feature type="region of interest" description="Disordered" evidence="4">
    <location>
        <begin position="938"/>
        <end position="1000"/>
    </location>
</feature>
<feature type="region of interest" description="Disordered" evidence="4">
    <location>
        <begin position="852"/>
        <end position="871"/>
    </location>
</feature>
<protein>
    <submittedName>
        <fullName evidence="7">G4718 protein</fullName>
    </submittedName>
</protein>
<evidence type="ECO:0000259" key="6">
    <source>
        <dbReference type="PROSITE" id="PS50878"/>
    </source>
</evidence>
<dbReference type="PANTHER" id="PTHR37984:SF5">
    <property type="entry name" value="PROTEIN NYNRIN-LIKE"/>
    <property type="match status" value="1"/>
</dbReference>
<keyword evidence="8" id="KW-1185">Reference proteome</keyword>
<reference evidence="7 8" key="1">
    <citation type="submission" date="2024-06" db="EMBL/GenBank/DDBJ databases">
        <authorList>
            <person name="Kraege A."/>
            <person name="Thomma B."/>
        </authorList>
    </citation>
    <scope>NUCLEOTIDE SEQUENCE [LARGE SCALE GENOMIC DNA]</scope>
</reference>
<dbReference type="InterPro" id="IPR043128">
    <property type="entry name" value="Rev_trsase/Diguanyl_cyclase"/>
</dbReference>
<dbReference type="Pfam" id="PF17919">
    <property type="entry name" value="RT_RNaseH_2"/>
    <property type="match status" value="1"/>
</dbReference>
<dbReference type="Gene3D" id="3.10.10.10">
    <property type="entry name" value="HIV Type 1 Reverse Transcriptase, subunit A, domain 1"/>
    <property type="match status" value="1"/>
</dbReference>
<evidence type="ECO:0000313" key="7">
    <source>
        <dbReference type="EMBL" id="CAL5222364.1"/>
    </source>
</evidence>
<dbReference type="SUPFAM" id="SSF54160">
    <property type="entry name" value="Chromo domain-like"/>
    <property type="match status" value="1"/>
</dbReference>
<dbReference type="PROSITE" id="PS50878">
    <property type="entry name" value="RT_POL"/>
    <property type="match status" value="1"/>
</dbReference>
<evidence type="ECO:0000259" key="5">
    <source>
        <dbReference type="PROSITE" id="PS50013"/>
    </source>
</evidence>
<dbReference type="Gene3D" id="1.10.340.70">
    <property type="match status" value="1"/>
</dbReference>
<feature type="region of interest" description="Disordered" evidence="4">
    <location>
        <begin position="299"/>
        <end position="329"/>
    </location>
</feature>
<evidence type="ECO:0000313" key="8">
    <source>
        <dbReference type="Proteomes" id="UP001497392"/>
    </source>
</evidence>
<dbReference type="Pfam" id="PF00078">
    <property type="entry name" value="RVT_1"/>
    <property type="match status" value="1"/>
</dbReference>
<organism evidence="7 8">
    <name type="scientific">Coccomyxa viridis</name>
    <dbReference type="NCBI Taxonomy" id="1274662"/>
    <lineage>
        <taxon>Eukaryota</taxon>
        <taxon>Viridiplantae</taxon>
        <taxon>Chlorophyta</taxon>
        <taxon>core chlorophytes</taxon>
        <taxon>Trebouxiophyceae</taxon>
        <taxon>Trebouxiophyceae incertae sedis</taxon>
        <taxon>Coccomyxaceae</taxon>
        <taxon>Coccomyxa</taxon>
    </lineage>
</organism>
<dbReference type="Proteomes" id="UP001497392">
    <property type="component" value="Unassembled WGS sequence"/>
</dbReference>
<dbReference type="PROSITE" id="PS00598">
    <property type="entry name" value="CHROMO_1"/>
    <property type="match status" value="1"/>
</dbReference>
<dbReference type="InterPro" id="IPR016197">
    <property type="entry name" value="Chromo-like_dom_sf"/>
</dbReference>
<dbReference type="CDD" id="cd00024">
    <property type="entry name" value="CD_CSD"/>
    <property type="match status" value="1"/>
</dbReference>
<keyword evidence="3" id="KW-0511">Multifunctional enzyme</keyword>
<dbReference type="Gene3D" id="3.30.70.270">
    <property type="match status" value="2"/>
</dbReference>
<feature type="domain" description="Chromo" evidence="5">
    <location>
        <begin position="879"/>
        <end position="946"/>
    </location>
</feature>
<dbReference type="InterPro" id="IPR000477">
    <property type="entry name" value="RT_dom"/>
</dbReference>
<dbReference type="Pfam" id="PF00385">
    <property type="entry name" value="Chromo"/>
    <property type="match status" value="1"/>
</dbReference>
<dbReference type="Gene3D" id="2.40.50.40">
    <property type="match status" value="1"/>
</dbReference>
<name>A0ABP1FTZ6_9CHLO</name>
<dbReference type="Pfam" id="PF03732">
    <property type="entry name" value="Retrotrans_gag"/>
    <property type="match status" value="1"/>
</dbReference>
<keyword evidence="2" id="KW-0539">Nucleus</keyword>
<evidence type="ECO:0000256" key="1">
    <source>
        <dbReference type="ARBA" id="ARBA00004123"/>
    </source>
</evidence>
<dbReference type="InterPro" id="IPR023780">
    <property type="entry name" value="Chromo_domain"/>
</dbReference>
<accession>A0ABP1FTZ6</accession>
<dbReference type="CDD" id="cd01647">
    <property type="entry name" value="RT_LTR"/>
    <property type="match status" value="1"/>
</dbReference>
<dbReference type="InterPro" id="IPR023779">
    <property type="entry name" value="Chromodomain_CS"/>
</dbReference>
<evidence type="ECO:0000256" key="4">
    <source>
        <dbReference type="SAM" id="MobiDB-lite"/>
    </source>
</evidence>
<dbReference type="PROSITE" id="PS50013">
    <property type="entry name" value="CHROMO_2"/>
    <property type="match status" value="1"/>
</dbReference>
<dbReference type="PANTHER" id="PTHR37984">
    <property type="entry name" value="PROTEIN CBG26694"/>
    <property type="match status" value="1"/>
</dbReference>
<dbReference type="InterPro" id="IPR043502">
    <property type="entry name" value="DNA/RNA_pol_sf"/>
</dbReference>
<comment type="subcellular location">
    <subcellularLocation>
        <location evidence="1">Nucleus</location>
    </subcellularLocation>
</comment>
<dbReference type="InterPro" id="IPR000953">
    <property type="entry name" value="Chromo/chromo_shadow_dom"/>
</dbReference>